<dbReference type="InterPro" id="IPR008257">
    <property type="entry name" value="Pept_M19"/>
</dbReference>
<dbReference type="RefSeq" id="WP_188404104.1">
    <property type="nucleotide sequence ID" value="NZ_BMCE01000003.1"/>
</dbReference>
<dbReference type="PROSITE" id="PS51365">
    <property type="entry name" value="RENAL_DIPEPTIDASE_2"/>
    <property type="match status" value="1"/>
</dbReference>
<evidence type="ECO:0000313" key="2">
    <source>
        <dbReference type="Proteomes" id="UP001319060"/>
    </source>
</evidence>
<dbReference type="Proteomes" id="UP001319060">
    <property type="component" value="Unassembled WGS sequence"/>
</dbReference>
<reference evidence="1 2" key="1">
    <citation type="submission" date="2021-01" db="EMBL/GenBank/DDBJ databases">
        <title>Genome Sequencing of Type Strains.</title>
        <authorList>
            <person name="Lemaire J.F."/>
            <person name="Inderbitzin P."/>
            <person name="Collins S.B."/>
            <person name="Wespe N."/>
            <person name="Knight-Connoni V."/>
        </authorList>
    </citation>
    <scope>NUCLEOTIDE SEQUENCE [LARGE SCALE GENOMIC DNA]</scope>
    <source>
        <strain evidence="1 2">DSM 14730</strain>
    </source>
</reference>
<organism evidence="1 2">
    <name type="scientific">Fictibacillus barbaricus</name>
    <dbReference type="NCBI Taxonomy" id="182136"/>
    <lineage>
        <taxon>Bacteria</taxon>
        <taxon>Bacillati</taxon>
        <taxon>Bacillota</taxon>
        <taxon>Bacilli</taxon>
        <taxon>Bacillales</taxon>
        <taxon>Fictibacillaceae</taxon>
        <taxon>Fictibacillus</taxon>
    </lineage>
</organism>
<proteinExistence type="predicted"/>
<dbReference type="EMBL" id="JAFHKS010000041">
    <property type="protein sequence ID" value="MBN3544320.1"/>
    <property type="molecule type" value="Genomic_DNA"/>
</dbReference>
<dbReference type="InterPro" id="IPR032466">
    <property type="entry name" value="Metal_Hydrolase"/>
</dbReference>
<name>A0ABS2Z8Z3_9BACL</name>
<accession>A0ABS2Z8Z3</accession>
<protein>
    <submittedName>
        <fullName evidence="1">Dipeptidase</fullName>
    </submittedName>
</protein>
<dbReference type="PANTHER" id="PTHR10443:SF12">
    <property type="entry name" value="DIPEPTIDASE"/>
    <property type="match status" value="1"/>
</dbReference>
<keyword evidence="2" id="KW-1185">Reference proteome</keyword>
<evidence type="ECO:0000313" key="1">
    <source>
        <dbReference type="EMBL" id="MBN3544320.1"/>
    </source>
</evidence>
<dbReference type="Pfam" id="PF01244">
    <property type="entry name" value="Peptidase_M19"/>
    <property type="match status" value="1"/>
</dbReference>
<dbReference type="Gene3D" id="3.20.20.140">
    <property type="entry name" value="Metal-dependent hydrolases"/>
    <property type="match status" value="1"/>
</dbReference>
<gene>
    <name evidence="1" type="ORF">JYA64_03320</name>
</gene>
<comment type="caution">
    <text evidence="1">The sequence shown here is derived from an EMBL/GenBank/DDBJ whole genome shotgun (WGS) entry which is preliminary data.</text>
</comment>
<dbReference type="SUPFAM" id="SSF51556">
    <property type="entry name" value="Metallo-dependent hydrolases"/>
    <property type="match status" value="1"/>
</dbReference>
<dbReference type="PANTHER" id="PTHR10443">
    <property type="entry name" value="MICROSOMAL DIPEPTIDASE"/>
    <property type="match status" value="1"/>
</dbReference>
<sequence length="309" mass="34903">MNVIDLHCDALLKLWERNGRLRFADAPELATNKERLQKGKIKVQFFAIFVEPFIPYDQKFQAALQQVDHFYKEVLGKNPEMKHLKDWTDFDTLKEGEVGAMLTLEGVDAIGDDITKLSILYQLGVRLIGLTWNHANLAADGAQEPRGAGLTLFGKEVVKFNNEHQILTDVSHLCDRAFWDVMELAKYPLASHSNSRKLCNHPRNLTDEMAKEMFKKGGVVHVVYNPPFTTDEGTATISDLIKHIDHFCGLGGVKQIGLGSDFDGISQLITDLEDASKTQNLINELLKHYSEEEVRGFACQNFLNYLPKN</sequence>
<dbReference type="CDD" id="cd01301">
    <property type="entry name" value="rDP_like"/>
    <property type="match status" value="1"/>
</dbReference>